<accession>A0ABQ7GM59</accession>
<comment type="caution">
    <text evidence="1">The sequence shown here is derived from an EMBL/GenBank/DDBJ whole genome shotgun (WGS) entry which is preliminary data.</text>
</comment>
<dbReference type="EMBL" id="MU069694">
    <property type="protein sequence ID" value="KAF5835672.1"/>
    <property type="molecule type" value="Genomic_DNA"/>
</dbReference>
<evidence type="ECO:0008006" key="3">
    <source>
        <dbReference type="Google" id="ProtNLM"/>
    </source>
</evidence>
<evidence type="ECO:0000313" key="1">
    <source>
        <dbReference type="EMBL" id="KAF5835672.1"/>
    </source>
</evidence>
<protein>
    <recommendedName>
        <fullName evidence="3">Encoded protein</fullName>
    </recommendedName>
</protein>
<proteinExistence type="predicted"/>
<reference evidence="1" key="1">
    <citation type="submission" date="2017-08" db="EMBL/GenBank/DDBJ databases">
        <authorList>
            <person name="Polle J.E."/>
            <person name="Barry K."/>
            <person name="Cushman J."/>
            <person name="Schmutz J."/>
            <person name="Tran D."/>
            <person name="Hathwaick L.T."/>
            <person name="Yim W.C."/>
            <person name="Jenkins J."/>
            <person name="Mckie-Krisberg Z.M."/>
            <person name="Prochnik S."/>
            <person name="Lindquist E."/>
            <person name="Dockter R.B."/>
            <person name="Adam C."/>
            <person name="Molina H."/>
            <person name="Bunkerborg J."/>
            <person name="Jin E."/>
            <person name="Buchheim M."/>
            <person name="Magnuson J."/>
        </authorList>
    </citation>
    <scope>NUCLEOTIDE SEQUENCE</scope>
    <source>
        <strain evidence="1">CCAP 19/18</strain>
    </source>
</reference>
<name>A0ABQ7GM59_DUNSA</name>
<organism evidence="1 2">
    <name type="scientific">Dunaliella salina</name>
    <name type="common">Green alga</name>
    <name type="synonym">Protococcus salinus</name>
    <dbReference type="NCBI Taxonomy" id="3046"/>
    <lineage>
        <taxon>Eukaryota</taxon>
        <taxon>Viridiplantae</taxon>
        <taxon>Chlorophyta</taxon>
        <taxon>core chlorophytes</taxon>
        <taxon>Chlorophyceae</taxon>
        <taxon>CS clade</taxon>
        <taxon>Chlamydomonadales</taxon>
        <taxon>Dunaliellaceae</taxon>
        <taxon>Dunaliella</taxon>
    </lineage>
</organism>
<evidence type="ECO:0000313" key="2">
    <source>
        <dbReference type="Proteomes" id="UP000815325"/>
    </source>
</evidence>
<keyword evidence="2" id="KW-1185">Reference proteome</keyword>
<dbReference type="Proteomes" id="UP000815325">
    <property type="component" value="Unassembled WGS sequence"/>
</dbReference>
<gene>
    <name evidence="1" type="ORF">DUNSADRAFT_7032</name>
</gene>
<sequence>MDFAMTICDTMRWSRQRNSKGNAFPDVRFCGECCKQKKGVGHNESVQPCLLRVEEGGNENACGESCAALLAPH</sequence>